<dbReference type="Proteomes" id="UP000001824">
    <property type="component" value="Chromosome"/>
</dbReference>
<evidence type="ECO:0000313" key="2">
    <source>
        <dbReference type="Proteomes" id="UP000001824"/>
    </source>
</evidence>
<accession>Q0SU05</accession>
<proteinExistence type="predicted"/>
<evidence type="ECO:0000313" key="1">
    <source>
        <dbReference type="EMBL" id="ABG87016.1"/>
    </source>
</evidence>
<reference evidence="1 2" key="1">
    <citation type="journal article" date="2006" name="Genome Res.">
        <title>Skewed genomic variability in strains of the toxigenic bacterial pathogen, Clostridium perfringens.</title>
        <authorList>
            <person name="Myers G.S."/>
            <person name="Rasko D.A."/>
            <person name="Cheung J.K."/>
            <person name="Ravel J."/>
            <person name="Seshadri R."/>
            <person name="Deboy R.T."/>
            <person name="Ren Q."/>
            <person name="Varga J."/>
            <person name="Awad M.M."/>
            <person name="Brinkac L.M."/>
            <person name="Daugherty S.C."/>
            <person name="Haft D.H."/>
            <person name="Dodson R.J."/>
            <person name="Madupu R."/>
            <person name="Nelson W.C."/>
            <person name="Rosovitz M.J."/>
            <person name="Sullivan S.A."/>
            <person name="Khouri H."/>
            <person name="Dimitrov G.I."/>
            <person name="Watkins K.L."/>
            <person name="Mulligan S."/>
            <person name="Benton J."/>
            <person name="Radune D."/>
            <person name="Fisher D.J."/>
            <person name="Atkins H.S."/>
            <person name="Hiscox T."/>
            <person name="Jost B.H."/>
            <person name="Billington S.J."/>
            <person name="Songer J.G."/>
            <person name="McClane B.A."/>
            <person name="Titball R.W."/>
            <person name="Rood J.I."/>
            <person name="Melville S.B."/>
            <person name="Paulsen I.T."/>
        </authorList>
    </citation>
    <scope>NUCLEOTIDE SEQUENCE [LARGE SCALE GENOMIC DNA]</scope>
    <source>
        <strain evidence="2">SM101 / Type A</strain>
    </source>
</reference>
<dbReference type="EMBL" id="CP000312">
    <property type="protein sequence ID" value="ABG87016.1"/>
    <property type="molecule type" value="Genomic_DNA"/>
</dbReference>
<gene>
    <name evidence="1" type="ordered locus">CPR_1080</name>
</gene>
<protein>
    <submittedName>
        <fullName evidence="1">Uncharacterized protein</fullName>
    </submittedName>
</protein>
<dbReference type="AlphaFoldDB" id="Q0SU05"/>
<sequence>MNKKEKRIAMQNDLISRVYDLILDEKTPNDEKSKLIEFKNSVENGAEGRNLF</sequence>
<dbReference type="BioCyc" id="CPER289380:GI76-1096-MONOMER"/>
<organism evidence="1 2">
    <name type="scientific">Clostridium perfringens (strain SM101 / Type A)</name>
    <dbReference type="NCBI Taxonomy" id="289380"/>
    <lineage>
        <taxon>Bacteria</taxon>
        <taxon>Bacillati</taxon>
        <taxon>Bacillota</taxon>
        <taxon>Clostridia</taxon>
        <taxon>Eubacteriales</taxon>
        <taxon>Clostridiaceae</taxon>
        <taxon>Clostridium</taxon>
    </lineage>
</organism>
<dbReference type="KEGG" id="cpr:CPR_1080"/>
<dbReference type="RefSeq" id="WP_011592101.1">
    <property type="nucleotide sequence ID" value="NC_008262.1"/>
</dbReference>
<name>Q0SU05_CLOPS</name>